<dbReference type="Pfam" id="PF00041">
    <property type="entry name" value="fn3"/>
    <property type="match status" value="1"/>
</dbReference>
<dbReference type="PROSITE" id="PS50853">
    <property type="entry name" value="FN3"/>
    <property type="match status" value="1"/>
</dbReference>
<dbReference type="CDD" id="cd00063">
    <property type="entry name" value="FN3"/>
    <property type="match status" value="1"/>
</dbReference>
<protein>
    <submittedName>
        <fullName evidence="2">Fibronectin type III domain protein</fullName>
    </submittedName>
</protein>
<dbReference type="AlphaFoldDB" id="B9XD11"/>
<reference evidence="2 3" key="1">
    <citation type="journal article" date="2011" name="J. Bacteriol.">
        <title>Genome sequence of 'Pedosphaera parvula' Ellin514, an aerobic Verrucomicrobial isolate from pasture soil.</title>
        <authorList>
            <person name="Kant R."/>
            <person name="van Passel M.W."/>
            <person name="Sangwan P."/>
            <person name="Palva A."/>
            <person name="Lucas S."/>
            <person name="Copeland A."/>
            <person name="Lapidus A."/>
            <person name="Glavina Del Rio T."/>
            <person name="Dalin E."/>
            <person name="Tice H."/>
            <person name="Bruce D."/>
            <person name="Goodwin L."/>
            <person name="Pitluck S."/>
            <person name="Chertkov O."/>
            <person name="Larimer F.W."/>
            <person name="Land M.L."/>
            <person name="Hauser L."/>
            <person name="Brettin T.S."/>
            <person name="Detter J.C."/>
            <person name="Han S."/>
            <person name="de Vos W.M."/>
            <person name="Janssen P.H."/>
            <person name="Smidt H."/>
        </authorList>
    </citation>
    <scope>NUCLEOTIDE SEQUENCE [LARGE SCALE GENOMIC DNA]</scope>
    <source>
        <strain evidence="2 3">Ellin514</strain>
    </source>
</reference>
<keyword evidence="3" id="KW-1185">Reference proteome</keyword>
<proteinExistence type="predicted"/>
<comment type="caution">
    <text evidence="2">The sequence shown here is derived from an EMBL/GenBank/DDBJ whole genome shotgun (WGS) entry which is preliminary data.</text>
</comment>
<dbReference type="InterPro" id="IPR036116">
    <property type="entry name" value="FN3_sf"/>
</dbReference>
<gene>
    <name evidence="2" type="ORF">Cflav_PD4992</name>
</gene>
<accession>B9XD11</accession>
<evidence type="ECO:0000313" key="3">
    <source>
        <dbReference type="Proteomes" id="UP000003688"/>
    </source>
</evidence>
<dbReference type="InterPro" id="IPR013783">
    <property type="entry name" value="Ig-like_fold"/>
</dbReference>
<name>B9XD11_PEDPL</name>
<dbReference type="Proteomes" id="UP000003688">
    <property type="component" value="Unassembled WGS sequence"/>
</dbReference>
<organism evidence="2 3">
    <name type="scientific">Pedosphaera parvula (strain Ellin514)</name>
    <dbReference type="NCBI Taxonomy" id="320771"/>
    <lineage>
        <taxon>Bacteria</taxon>
        <taxon>Pseudomonadati</taxon>
        <taxon>Verrucomicrobiota</taxon>
        <taxon>Pedosphaerae</taxon>
        <taxon>Pedosphaerales</taxon>
        <taxon>Pedosphaeraceae</taxon>
        <taxon>Pedosphaera</taxon>
    </lineage>
</organism>
<dbReference type="InterPro" id="IPR003961">
    <property type="entry name" value="FN3_dom"/>
</dbReference>
<dbReference type="Gene3D" id="2.60.40.10">
    <property type="entry name" value="Immunoglobulins"/>
    <property type="match status" value="1"/>
</dbReference>
<dbReference type="EMBL" id="ABOX02000005">
    <property type="protein sequence ID" value="EEF62357.1"/>
    <property type="molecule type" value="Genomic_DNA"/>
</dbReference>
<evidence type="ECO:0000259" key="1">
    <source>
        <dbReference type="PROSITE" id="PS50853"/>
    </source>
</evidence>
<sequence length="237" mass="26523">MPAVLTVLLVNKFFPAVSVVSFSIHSYCLSPTESCMKRRWEHWQSICLDAGMLKTFTSFSSQQMYRVLSRGFRLAVFCMLACPSLHASQTVTLAWNKSPDTNVVGYNVHYGTQSGNYQQMISAGTNKTVKVTGLTDGLTNYFVVTAYNKQNVESTPSNEISFIAPGRLFIAPKAKPSATSTIISFPAASGHYYEIYASENMNSWTNVYKSPVATTNSFLHFTNSLIYQHRFYKLVLH</sequence>
<dbReference type="SUPFAM" id="SSF49265">
    <property type="entry name" value="Fibronectin type III"/>
    <property type="match status" value="1"/>
</dbReference>
<feature type="domain" description="Fibronectin type-III" evidence="1">
    <location>
        <begin position="75"/>
        <end position="167"/>
    </location>
</feature>
<evidence type="ECO:0000313" key="2">
    <source>
        <dbReference type="EMBL" id="EEF62357.1"/>
    </source>
</evidence>